<dbReference type="InterPro" id="IPR052894">
    <property type="entry name" value="AsmA-related"/>
</dbReference>
<organism evidence="3 4">
    <name type="scientific">Kushneria avicenniae</name>
    <dbReference type="NCBI Taxonomy" id="402385"/>
    <lineage>
        <taxon>Bacteria</taxon>
        <taxon>Pseudomonadati</taxon>
        <taxon>Pseudomonadota</taxon>
        <taxon>Gammaproteobacteria</taxon>
        <taxon>Oceanospirillales</taxon>
        <taxon>Halomonadaceae</taxon>
        <taxon>Kushneria</taxon>
    </lineage>
</organism>
<accession>A0A1I1MYE7</accession>
<dbReference type="AlphaFoldDB" id="A0A1I1MYE7"/>
<evidence type="ECO:0000259" key="2">
    <source>
        <dbReference type="Pfam" id="PF05170"/>
    </source>
</evidence>
<gene>
    <name evidence="3" type="ORF">SAMN05421848_3232</name>
</gene>
<dbReference type="EMBL" id="FOLY01000009">
    <property type="protein sequence ID" value="SFC90185.1"/>
    <property type="molecule type" value="Genomic_DNA"/>
</dbReference>
<evidence type="ECO:0000313" key="4">
    <source>
        <dbReference type="Proteomes" id="UP000199046"/>
    </source>
</evidence>
<dbReference type="PANTHER" id="PTHR30441:SF4">
    <property type="entry name" value="PROTEIN ASMA"/>
    <property type="match status" value="1"/>
</dbReference>
<feature type="region of interest" description="Disordered" evidence="1">
    <location>
        <begin position="432"/>
        <end position="468"/>
    </location>
</feature>
<feature type="domain" description="AsmA" evidence="2">
    <location>
        <begin position="1"/>
        <end position="266"/>
    </location>
</feature>
<feature type="region of interest" description="Disordered" evidence="1">
    <location>
        <begin position="137"/>
        <end position="158"/>
    </location>
</feature>
<dbReference type="OrthoDB" id="9766390at2"/>
<protein>
    <submittedName>
        <fullName evidence="3">AsmA protein</fullName>
    </submittedName>
</protein>
<dbReference type="GO" id="GO:0005886">
    <property type="term" value="C:plasma membrane"/>
    <property type="evidence" value="ECO:0007669"/>
    <property type="project" value="TreeGrafter"/>
</dbReference>
<dbReference type="GO" id="GO:0090313">
    <property type="term" value="P:regulation of protein targeting to membrane"/>
    <property type="evidence" value="ECO:0007669"/>
    <property type="project" value="TreeGrafter"/>
</dbReference>
<proteinExistence type="predicted"/>
<dbReference type="PANTHER" id="PTHR30441">
    <property type="entry name" value="DUF748 DOMAIN-CONTAINING PROTEIN"/>
    <property type="match status" value="1"/>
</dbReference>
<name>A0A1I1MYE7_9GAMM</name>
<dbReference type="STRING" id="402385.SAMN05421848_3232"/>
<evidence type="ECO:0000256" key="1">
    <source>
        <dbReference type="SAM" id="MobiDB-lite"/>
    </source>
</evidence>
<dbReference type="Pfam" id="PF05170">
    <property type="entry name" value="AsmA"/>
    <property type="match status" value="2"/>
</dbReference>
<sequence length="777" mass="83093">MKALFRIVLAAMGVLGLLAVAVVIYATTFLDPNDLKPRLADAVRERTGLELSLNGPLSWTFYPRIGVTIEDASARLPDQTDEETPFAAFKQAEARIRFAPLLSGNIEVDGFTLDGLRLNLQRDEQGRGNWQMLTDTIARQDSAPQASPSRRPRRVTTAGDRPLAMDIASVQVSDGQVHFLDHQHDRDVTLSSLALQATNVTSGDTFPLELSFAVEGARPEMKGNISLKSQASLDLDSAVYTLNNLALKGALHLPALDDAHDQNFSLNVSKLSADPGEQRYIARDAAFDSTLYLPSLGEHALPLSGEASAEVSLKDSHAVLTALTLSSGQLLRLTGSGEVRNLDEAPHWKGHIEMAPFDLRSWLERLGKLPPMADAQALQQVGFSTDLEGNDRVAQLKNLAFDIDGAAFTGAASAGLESPLLHADLKGDSLDLDRYLPSRPAESTQPDGAPQAGQDETAPTTEQDGASGDAARALIQKLDLDLALRLEALKAFDLHLDNVALKAHGRDGHYRLSTLAADLYQGTLKASGAMTLAPSSTGFSFEPRLSGVALQPLLHDALGREDLFRGTLDASASLSAAADNEASLLAHLDGKAAFNVTDGAMIGINLPGQLCTTAAMLQGNSSSHEWGSDTEFNRLAATFNIADGVVKNDDLEVSLPGIDMTGSGQIDLGAQDLDVALAARLVDTADTQGCPVSHGLSRIQLPIRCSGDLKASPAQWCHFDTDAFRVILQKAAASEGQQKLREHLDDQLEGRLGQRIEEKLGEDSGNNLKNAIKGLFQ</sequence>
<dbReference type="Proteomes" id="UP000199046">
    <property type="component" value="Unassembled WGS sequence"/>
</dbReference>
<dbReference type="InterPro" id="IPR007844">
    <property type="entry name" value="AsmA"/>
</dbReference>
<dbReference type="RefSeq" id="WP_090136118.1">
    <property type="nucleotide sequence ID" value="NZ_FOLY01000009.1"/>
</dbReference>
<feature type="domain" description="AsmA" evidence="2">
    <location>
        <begin position="368"/>
        <end position="650"/>
    </location>
</feature>
<keyword evidence="4" id="KW-1185">Reference proteome</keyword>
<reference evidence="4" key="1">
    <citation type="submission" date="2016-10" db="EMBL/GenBank/DDBJ databases">
        <authorList>
            <person name="Varghese N."/>
            <person name="Submissions S."/>
        </authorList>
    </citation>
    <scope>NUCLEOTIDE SEQUENCE [LARGE SCALE GENOMIC DNA]</scope>
    <source>
        <strain evidence="4">DSM 23439</strain>
    </source>
</reference>
<evidence type="ECO:0000313" key="3">
    <source>
        <dbReference type="EMBL" id="SFC90185.1"/>
    </source>
</evidence>